<dbReference type="Pfam" id="PF13263">
    <property type="entry name" value="PHP_C"/>
    <property type="match status" value="1"/>
</dbReference>
<dbReference type="RefSeq" id="WP_085051103.1">
    <property type="nucleotide sequence ID" value="NZ_LNQR01000022.1"/>
</dbReference>
<proteinExistence type="predicted"/>
<dbReference type="InterPro" id="IPR016195">
    <property type="entry name" value="Pol/histidinol_Pase-like"/>
</dbReference>
<reference evidence="2 3" key="1">
    <citation type="submission" date="2015-11" db="EMBL/GenBank/DDBJ databases">
        <authorList>
            <person name="Lin W."/>
        </authorList>
    </citation>
    <scope>NUCLEOTIDE SEQUENCE [LARGE SCALE GENOMIC DNA]</scope>
    <source>
        <strain evidence="2 3">HCH-1</strain>
    </source>
</reference>
<protein>
    <submittedName>
        <fullName evidence="2">Histidinol phosphatase</fullName>
    </submittedName>
</protein>
<dbReference type="Gene3D" id="3.20.20.140">
    <property type="entry name" value="Metal-dependent hydrolases"/>
    <property type="match status" value="1"/>
</dbReference>
<evidence type="ECO:0000259" key="1">
    <source>
        <dbReference type="Pfam" id="PF02811"/>
    </source>
</evidence>
<evidence type="ECO:0000313" key="3">
    <source>
        <dbReference type="Proteomes" id="UP000060487"/>
    </source>
</evidence>
<sequence>MREPEKSKPSRLLKVDMHVHTHPYSPCSTTTAHEAIEAAINSGIDVLVFTDHDTIWSQNEIEDLQQWAGAQLRLLAGIEVSCLEGHFLVYGLDKVEGLRYNMSAHDLIHIARRHSAAVVVAHPFRFSMENGKYCYKLDVDAVEVDSSNTTQTARQYAEKLAQDRDLPRIFASDAHSPRDVGSYYTLLQPPIDTISDLIREIKKAKP</sequence>
<dbReference type="PANTHER" id="PTHR42924">
    <property type="entry name" value="EXONUCLEASE"/>
    <property type="match status" value="1"/>
</dbReference>
<dbReference type="CDD" id="cd07432">
    <property type="entry name" value="PHP_HisPPase"/>
    <property type="match status" value="1"/>
</dbReference>
<dbReference type="InterPro" id="IPR052018">
    <property type="entry name" value="PHP_domain"/>
</dbReference>
<feature type="domain" description="PHP" evidence="1">
    <location>
        <begin position="16"/>
        <end position="83"/>
    </location>
</feature>
<gene>
    <name evidence="2" type="ORF">ASN18_0575</name>
</gene>
<dbReference type="InterPro" id="IPR004013">
    <property type="entry name" value="PHP_dom"/>
</dbReference>
<comment type="caution">
    <text evidence="2">The sequence shown here is derived from an EMBL/GenBank/DDBJ whole genome shotgun (WGS) entry which is preliminary data.</text>
</comment>
<dbReference type="PANTHER" id="PTHR42924:SF3">
    <property type="entry name" value="POLYMERASE_HISTIDINOL PHOSPHATASE N-TERMINAL DOMAIN-CONTAINING PROTEIN"/>
    <property type="match status" value="1"/>
</dbReference>
<dbReference type="SUPFAM" id="SSF89550">
    <property type="entry name" value="PHP domain-like"/>
    <property type="match status" value="1"/>
</dbReference>
<dbReference type="Pfam" id="PF02811">
    <property type="entry name" value="PHP"/>
    <property type="match status" value="1"/>
</dbReference>
<dbReference type="Proteomes" id="UP000060487">
    <property type="component" value="Unassembled WGS sequence"/>
</dbReference>
<dbReference type="EMBL" id="LNQR01000022">
    <property type="protein sequence ID" value="KWT92171.1"/>
    <property type="molecule type" value="Genomic_DNA"/>
</dbReference>
<name>A0ABR5SJG1_9BACT</name>
<keyword evidence="3" id="KW-1185">Reference proteome</keyword>
<evidence type="ECO:0000313" key="2">
    <source>
        <dbReference type="EMBL" id="KWT92171.1"/>
    </source>
</evidence>
<organism evidence="2 3">
    <name type="scientific">Candidatus Magnetominusculus xianensis</name>
    <dbReference type="NCBI Taxonomy" id="1748249"/>
    <lineage>
        <taxon>Bacteria</taxon>
        <taxon>Pseudomonadati</taxon>
        <taxon>Nitrospirota</taxon>
        <taxon>Nitrospiria</taxon>
        <taxon>Nitrospirales</taxon>
        <taxon>Nitrospiraceae</taxon>
        <taxon>Candidatus Magnetominusculus</taxon>
    </lineage>
</organism>
<accession>A0ABR5SJG1</accession>